<feature type="region of interest" description="Disordered" evidence="2">
    <location>
        <begin position="52"/>
        <end position="82"/>
    </location>
</feature>
<reference evidence="6" key="1">
    <citation type="submission" date="2017-02" db="UniProtKB">
        <authorList>
            <consortium name="WormBaseParasite"/>
        </authorList>
    </citation>
    <scope>IDENTIFICATION</scope>
</reference>
<dbReference type="OrthoDB" id="277011at2759"/>
<dbReference type="InterPro" id="IPR023214">
    <property type="entry name" value="HAD_sf"/>
</dbReference>
<keyword evidence="1" id="KW-0811">Translocation</keyword>
<keyword evidence="1" id="KW-0496">Mitochondrion</keyword>
<accession>A0A0R3SJ18</accession>
<dbReference type="InterPro" id="IPR004274">
    <property type="entry name" value="FCP1_dom"/>
</dbReference>
<dbReference type="InterPro" id="IPR036412">
    <property type="entry name" value="HAD-like_sf"/>
</dbReference>
<evidence type="ECO:0000313" key="6">
    <source>
        <dbReference type="WBParaSite" id="HDID_0000493301-mRNA-1"/>
    </source>
</evidence>
<name>A0A0R3SJ18_HYMDI</name>
<dbReference type="SUPFAM" id="SSF56784">
    <property type="entry name" value="HAD-like"/>
    <property type="match status" value="1"/>
</dbReference>
<dbReference type="GO" id="GO:0005744">
    <property type="term" value="C:TIM23 mitochondrial import inner membrane translocase complex"/>
    <property type="evidence" value="ECO:0007669"/>
    <property type="project" value="UniProtKB-UniRule"/>
</dbReference>
<keyword evidence="1" id="KW-0809">Transit peptide</keyword>
<dbReference type="GO" id="GO:0015031">
    <property type="term" value="P:protein transport"/>
    <property type="evidence" value="ECO:0007669"/>
    <property type="project" value="UniProtKB-KW"/>
</dbReference>
<organism evidence="6">
    <name type="scientific">Hymenolepis diminuta</name>
    <name type="common">Rat tapeworm</name>
    <dbReference type="NCBI Taxonomy" id="6216"/>
    <lineage>
        <taxon>Eukaryota</taxon>
        <taxon>Metazoa</taxon>
        <taxon>Spiralia</taxon>
        <taxon>Lophotrochozoa</taxon>
        <taxon>Platyhelminthes</taxon>
        <taxon>Cestoda</taxon>
        <taxon>Eucestoda</taxon>
        <taxon>Cyclophyllidea</taxon>
        <taxon>Hymenolepididae</taxon>
        <taxon>Hymenolepis</taxon>
    </lineage>
</organism>
<protein>
    <recommendedName>
        <fullName evidence="1">Mitochondrial import inner membrane translocase subunit TIM50</fullName>
    </recommendedName>
</protein>
<comment type="function">
    <text evidence="1">Essential component of the TIM23 complex, a complex that mediates the translocation of transit peptide-containing proteins across the mitochondrial inner membrane.</text>
</comment>
<dbReference type="EMBL" id="UYSG01002154">
    <property type="protein sequence ID" value="VDL57249.1"/>
    <property type="molecule type" value="Genomic_DNA"/>
</dbReference>
<evidence type="ECO:0000256" key="2">
    <source>
        <dbReference type="SAM" id="MobiDB-lite"/>
    </source>
</evidence>
<keyword evidence="1" id="KW-0813">Transport</keyword>
<dbReference type="STRING" id="6216.A0A0R3SJ18"/>
<dbReference type="InterPro" id="IPR050365">
    <property type="entry name" value="TIM50"/>
</dbReference>
<dbReference type="PANTHER" id="PTHR12210">
    <property type="entry name" value="DULLARD PROTEIN PHOSPHATASE"/>
    <property type="match status" value="1"/>
</dbReference>
<evidence type="ECO:0000313" key="4">
    <source>
        <dbReference type="EMBL" id="VDL57249.1"/>
    </source>
</evidence>
<evidence type="ECO:0000259" key="3">
    <source>
        <dbReference type="PROSITE" id="PS50969"/>
    </source>
</evidence>
<reference evidence="4 5" key="2">
    <citation type="submission" date="2018-11" db="EMBL/GenBank/DDBJ databases">
        <authorList>
            <consortium name="Pathogen Informatics"/>
        </authorList>
    </citation>
    <scope>NUCLEOTIDE SEQUENCE [LARGE SCALE GENOMIC DNA]</scope>
</reference>
<comment type="similarity">
    <text evidence="1">Belongs to the TIM50 family.</text>
</comment>
<evidence type="ECO:0000256" key="1">
    <source>
        <dbReference type="RuleBase" id="RU365079"/>
    </source>
</evidence>
<feature type="compositionally biased region" description="Basic and acidic residues" evidence="2">
    <location>
        <begin position="53"/>
        <end position="71"/>
    </location>
</feature>
<dbReference type="WBParaSite" id="HDID_0000493301-mRNA-1">
    <property type="protein sequence ID" value="HDID_0000493301-mRNA-1"/>
    <property type="gene ID" value="HDID_0000493301"/>
</dbReference>
<gene>
    <name evidence="4" type="ORF">HDID_LOCUS4931</name>
</gene>
<dbReference type="Pfam" id="PF03031">
    <property type="entry name" value="NIF"/>
    <property type="match status" value="1"/>
</dbReference>
<dbReference type="AlphaFoldDB" id="A0A0R3SJ18"/>
<dbReference type="Proteomes" id="UP000274504">
    <property type="component" value="Unassembled WGS sequence"/>
</dbReference>
<dbReference type="CDD" id="cd07521">
    <property type="entry name" value="HAD_FCP1-like"/>
    <property type="match status" value="1"/>
</dbReference>
<dbReference type="SMART" id="SM00577">
    <property type="entry name" value="CPDc"/>
    <property type="match status" value="1"/>
</dbReference>
<evidence type="ECO:0000313" key="5">
    <source>
        <dbReference type="Proteomes" id="UP000274504"/>
    </source>
</evidence>
<comment type="subcellular location">
    <subcellularLocation>
        <location evidence="1">Mitochondrion inner membrane</location>
        <topology evidence="1">Single-pass membrane protein</topology>
    </subcellularLocation>
</comment>
<keyword evidence="1" id="KW-0653">Protein transport</keyword>
<proteinExistence type="inferred from homology"/>
<comment type="subunit">
    <text evidence="1">Component of the TIM23 complex.</text>
</comment>
<dbReference type="PROSITE" id="PS50969">
    <property type="entry name" value="FCP1"/>
    <property type="match status" value="1"/>
</dbReference>
<sequence>MSPILSRKPAVVVSSPRRTRRKISNQIFSPKYVLPVRRKFGTVETKKMRCKSAAKDKKSTLTEVNRIDPKSSPKKKIPKAPQTRIVHASLSSQSNVLPKESSQLNATSPFMSRVIDLEHQKQSNKCVSLPSSWPATDSSVENSSDAVVPSSEVIQECVVSKASISAVDIGNGVEELGIEGGNVDVIDETQPATMAADDYEADPIDICESDPFAFIRELPPVSDDFFAHPPALPKRTRSCPEHCLVLDLDETLVHCSLEPLVDAKYAFQVVYQDVVYMVYVRLRPHLQPFLEKVSQLYEVVLFTASTKVYADQLVNLLDPKKKYIK</sequence>
<feature type="domain" description="FCP1 homology" evidence="3">
    <location>
        <begin position="237"/>
        <end position="325"/>
    </location>
</feature>
<dbReference type="Gene3D" id="3.40.50.1000">
    <property type="entry name" value="HAD superfamily/HAD-like"/>
    <property type="match status" value="1"/>
</dbReference>